<dbReference type="InterPro" id="IPR021834">
    <property type="entry name" value="DUF3426"/>
</dbReference>
<dbReference type="Proteomes" id="UP001366166">
    <property type="component" value="Chromosome"/>
</dbReference>
<feature type="region of interest" description="Disordered" evidence="1">
    <location>
        <begin position="42"/>
        <end position="63"/>
    </location>
</feature>
<evidence type="ECO:0000259" key="3">
    <source>
        <dbReference type="Pfam" id="PF13717"/>
    </source>
</evidence>
<name>A0AAU9EGE0_9BACT</name>
<gene>
    <name evidence="4" type="ORF">FAK_26280</name>
</gene>
<dbReference type="Pfam" id="PF13717">
    <property type="entry name" value="Zn_ribbon_4"/>
    <property type="match status" value="1"/>
</dbReference>
<protein>
    <recommendedName>
        <fullName evidence="3">Zinc finger/thioredoxin putative domain-containing protein</fullName>
    </recommendedName>
</protein>
<evidence type="ECO:0000313" key="5">
    <source>
        <dbReference type="Proteomes" id="UP001366166"/>
    </source>
</evidence>
<feature type="domain" description="Zinc finger/thioredoxin putative" evidence="3">
    <location>
        <begin position="1"/>
        <end position="35"/>
    </location>
</feature>
<dbReference type="NCBIfam" id="TIGR02098">
    <property type="entry name" value="MJ0042_CXXC"/>
    <property type="match status" value="1"/>
</dbReference>
<dbReference type="KEGG" id="dmp:FAK_26280"/>
<organism evidence="4 5">
    <name type="scientific">Desulfoferula mesophila</name>
    <dbReference type="NCBI Taxonomy" id="3058419"/>
    <lineage>
        <taxon>Bacteria</taxon>
        <taxon>Pseudomonadati</taxon>
        <taxon>Thermodesulfobacteriota</taxon>
        <taxon>Desulfarculia</taxon>
        <taxon>Desulfarculales</taxon>
        <taxon>Desulfarculaceae</taxon>
        <taxon>Desulfoferula</taxon>
    </lineage>
</organism>
<keyword evidence="2" id="KW-0812">Transmembrane</keyword>
<reference evidence="5" key="1">
    <citation type="journal article" date="2023" name="Arch. Microbiol.">
        <title>Desulfoferula mesophilus gen. nov. sp. nov., a mesophilic sulfate-reducing bacterium isolated from a brackish lake sediment.</title>
        <authorList>
            <person name="Watanabe T."/>
            <person name="Yabe T."/>
            <person name="Tsuji J.M."/>
            <person name="Fukui M."/>
        </authorList>
    </citation>
    <scope>NUCLEOTIDE SEQUENCE [LARGE SCALE GENOMIC DNA]</scope>
    <source>
        <strain evidence="5">12FAK</strain>
    </source>
</reference>
<dbReference type="InterPro" id="IPR011723">
    <property type="entry name" value="Znf/thioredoxin_put"/>
</dbReference>
<evidence type="ECO:0000256" key="1">
    <source>
        <dbReference type="SAM" id="MobiDB-lite"/>
    </source>
</evidence>
<evidence type="ECO:0000256" key="2">
    <source>
        <dbReference type="SAM" id="Phobius"/>
    </source>
</evidence>
<sequence>MKVQCQGCGTAFRLDEALVPAEGAWVKCSQCGEVFQIHPEPKHAGHWESGEDGVLDLSDRPRPEDESLRERADFGLRQQRLVAERPPRGLLFKLVFWLIGLLLLVALTALGAVVVMSRLGVGHEVVERAARLPGLAPLLGRPAGAGAPKVPPGAEAFSLTEVKSFSRINDASGRIFVILGKVVNHNPGPRSLVLVQGTLRDATGKVVGQATSYAGGVFNPDQLRDLGLETIKQRLSSPEGLDGKPYVVAAGQALPFMIVLSDLPDQPLEYTAAVIGSDPVKERPVRP</sequence>
<feature type="transmembrane region" description="Helical" evidence="2">
    <location>
        <begin position="94"/>
        <end position="116"/>
    </location>
</feature>
<proteinExistence type="predicted"/>
<dbReference type="RefSeq" id="WP_338600120.1">
    <property type="nucleotide sequence ID" value="NZ_AP028679.1"/>
</dbReference>
<keyword evidence="2" id="KW-1133">Transmembrane helix</keyword>
<keyword evidence="2" id="KW-0472">Membrane</keyword>
<evidence type="ECO:0000313" key="4">
    <source>
        <dbReference type="EMBL" id="BEQ15562.1"/>
    </source>
</evidence>
<keyword evidence="5" id="KW-1185">Reference proteome</keyword>
<dbReference type="EMBL" id="AP028679">
    <property type="protein sequence ID" value="BEQ15562.1"/>
    <property type="molecule type" value="Genomic_DNA"/>
</dbReference>
<accession>A0AAU9EGE0</accession>
<dbReference type="Pfam" id="PF11906">
    <property type="entry name" value="DUF3426"/>
    <property type="match status" value="1"/>
</dbReference>
<dbReference type="AlphaFoldDB" id="A0AAU9EGE0"/>